<dbReference type="InterPro" id="IPR036116">
    <property type="entry name" value="FN3_sf"/>
</dbReference>
<dbReference type="AlphaFoldDB" id="A0A6I4W7T6"/>
<comment type="caution">
    <text evidence="6">The sequence shown here is derived from an EMBL/GenBank/DDBJ whole genome shotgun (WGS) entry which is preliminary data.</text>
</comment>
<keyword evidence="4" id="KW-0732">Signal</keyword>
<feature type="domain" description="Fibronectin type-III" evidence="5">
    <location>
        <begin position="324"/>
        <end position="416"/>
    </location>
</feature>
<organism evidence="6 7">
    <name type="scientific">Actinomadura rayongensis</name>
    <dbReference type="NCBI Taxonomy" id="1429076"/>
    <lineage>
        <taxon>Bacteria</taxon>
        <taxon>Bacillati</taxon>
        <taxon>Actinomycetota</taxon>
        <taxon>Actinomycetes</taxon>
        <taxon>Streptosporangiales</taxon>
        <taxon>Thermomonosporaceae</taxon>
        <taxon>Actinomadura</taxon>
    </lineage>
</organism>
<feature type="domain" description="Fibronectin type-III" evidence="5">
    <location>
        <begin position="218"/>
        <end position="315"/>
    </location>
</feature>
<evidence type="ECO:0000256" key="4">
    <source>
        <dbReference type="SAM" id="SignalP"/>
    </source>
</evidence>
<dbReference type="GO" id="GO:0000272">
    <property type="term" value="P:polysaccharide catabolic process"/>
    <property type="evidence" value="ECO:0007669"/>
    <property type="project" value="UniProtKB-KW"/>
</dbReference>
<keyword evidence="7" id="KW-1185">Reference proteome</keyword>
<evidence type="ECO:0000313" key="7">
    <source>
        <dbReference type="Proteomes" id="UP000431901"/>
    </source>
</evidence>
<evidence type="ECO:0000259" key="5">
    <source>
        <dbReference type="PROSITE" id="PS50853"/>
    </source>
</evidence>
<name>A0A6I4W7T6_9ACTN</name>
<evidence type="ECO:0000313" key="6">
    <source>
        <dbReference type="EMBL" id="MXQ66819.1"/>
    </source>
</evidence>
<feature type="region of interest" description="Disordered" evidence="3">
    <location>
        <begin position="298"/>
        <end position="331"/>
    </location>
</feature>
<evidence type="ECO:0000256" key="3">
    <source>
        <dbReference type="SAM" id="MobiDB-lite"/>
    </source>
</evidence>
<proteinExistence type="predicted"/>
<dbReference type="CDD" id="cd00063">
    <property type="entry name" value="FN3"/>
    <property type="match status" value="2"/>
</dbReference>
<dbReference type="SMART" id="SM00060">
    <property type="entry name" value="FN3"/>
    <property type="match status" value="2"/>
</dbReference>
<evidence type="ECO:0000256" key="2">
    <source>
        <dbReference type="ARBA" id="ARBA00023326"/>
    </source>
</evidence>
<dbReference type="InterPro" id="IPR003961">
    <property type="entry name" value="FN3_dom"/>
</dbReference>
<dbReference type="Pfam" id="PF20611">
    <property type="entry name" value="DUF6801"/>
    <property type="match status" value="1"/>
</dbReference>
<keyword evidence="2" id="KW-0119">Carbohydrate metabolism</keyword>
<dbReference type="RefSeq" id="WP_161105012.1">
    <property type="nucleotide sequence ID" value="NZ_JBHLYI010000003.1"/>
</dbReference>
<sequence length="636" mass="66559">MDAKITFKRLKPAWALATTAVLAGALSTAVSLGGSPAAQAAPDAVTLPFKCTFPYIGEQELSMNIKLPDLYSQIVPDHNESPDYVHIDAVATINAKTTQGLRLLDAASLEGAANAKAGVLVPGRDKPITANAHPAIAKTPVPPSGSFKVHATGQITAPFASEAGKGKITLDSLSLTVKLRKADGGLTDLGDTFDTQCTQSSGSNVLAEFDVIESDKQPPTKPGKPTVVQSGKTAYLSWSKSTDDHGIVAYRILNDGKEIDNPDDPLGGKVGSFGDVATTTMPVEPGKSYNLSVKAFDAGDNSSESEPVAFKAGPDAPEKSPPSTPGKPKVTAVGGTWARLEWGASEDNIGVAAYEVYAKEGNGQPKLSGTFPGTDPYGWADGLKAQHDYTLYVRAKDEAGNASPFSAPVTVHTTDGPPDGCGKFDDAPASQKSRGCVYMSGYNNLNKLDSAVIVNDPKTATHTNIAYQATADGKNIHASFKFASPLRSPTTVLTFGLMPTTAMMELKQVGIGTLEGIYHPENGGGYDMTAKAKVIARIYDAKANGGALNVGPSCQSSKPIDLTLTAKPTEYRDILVGGILSGKIDLPSFSGCGGKRENMNRIFNAAISGKGNYVKIVQGPICKPETTNCRPVQPVR</sequence>
<dbReference type="PROSITE" id="PS50853">
    <property type="entry name" value="FN3"/>
    <property type="match status" value="2"/>
</dbReference>
<keyword evidence="2" id="KW-0624">Polysaccharide degradation</keyword>
<dbReference type="Pfam" id="PF00041">
    <property type="entry name" value="fn3"/>
    <property type="match status" value="1"/>
</dbReference>
<keyword evidence="1" id="KW-0378">Hydrolase</keyword>
<dbReference type="GO" id="GO:0016798">
    <property type="term" value="F:hydrolase activity, acting on glycosyl bonds"/>
    <property type="evidence" value="ECO:0007669"/>
    <property type="project" value="UniProtKB-KW"/>
</dbReference>
<dbReference type="Proteomes" id="UP000431901">
    <property type="component" value="Unassembled WGS sequence"/>
</dbReference>
<dbReference type="EMBL" id="WUTW01000005">
    <property type="protein sequence ID" value="MXQ66819.1"/>
    <property type="molecule type" value="Genomic_DNA"/>
</dbReference>
<dbReference type="OrthoDB" id="3821392at2"/>
<reference evidence="6 7" key="1">
    <citation type="submission" date="2019-12" db="EMBL/GenBank/DDBJ databases">
        <title>Nocardia macrotermitis sp. nov. and Nocardia aurantia sp. nov., isolated from the gut of the fungus growing-termite Macrotermes natalensis.</title>
        <authorList>
            <person name="Christine B."/>
            <person name="Rene B."/>
        </authorList>
    </citation>
    <scope>NUCLEOTIDE SEQUENCE [LARGE SCALE GENOMIC DNA]</scope>
    <source>
        <strain evidence="6 7">DSM 102126</strain>
    </source>
</reference>
<dbReference type="InterPro" id="IPR013783">
    <property type="entry name" value="Ig-like_fold"/>
</dbReference>
<evidence type="ECO:0000256" key="1">
    <source>
        <dbReference type="ARBA" id="ARBA00023295"/>
    </source>
</evidence>
<protein>
    <recommendedName>
        <fullName evidence="5">Fibronectin type-III domain-containing protein</fullName>
    </recommendedName>
</protein>
<dbReference type="InterPro" id="IPR046542">
    <property type="entry name" value="DUF6801"/>
</dbReference>
<dbReference type="SUPFAM" id="SSF49265">
    <property type="entry name" value="Fibronectin type III"/>
    <property type="match status" value="1"/>
</dbReference>
<accession>A0A6I4W7T6</accession>
<gene>
    <name evidence="6" type="ORF">GQ466_22640</name>
</gene>
<feature type="chain" id="PRO_5026287558" description="Fibronectin type-III domain-containing protein" evidence="4">
    <location>
        <begin position="41"/>
        <end position="636"/>
    </location>
</feature>
<feature type="signal peptide" evidence="4">
    <location>
        <begin position="1"/>
        <end position="40"/>
    </location>
</feature>
<keyword evidence="1" id="KW-0326">Glycosidase</keyword>
<dbReference type="Gene3D" id="2.60.40.10">
    <property type="entry name" value="Immunoglobulins"/>
    <property type="match status" value="2"/>
</dbReference>